<keyword evidence="3" id="KW-1185">Reference proteome</keyword>
<reference evidence="2 3" key="1">
    <citation type="submission" date="2022-06" db="EMBL/GenBank/DDBJ databases">
        <title>Acetobacer genomes from food samples.</title>
        <authorList>
            <person name="Sombolestani A."/>
        </authorList>
    </citation>
    <scope>NUCLEOTIDE SEQUENCE [LARGE SCALE GENOMIC DNA]</scope>
    <source>
        <strain evidence="2 3">R-83285</strain>
    </source>
</reference>
<evidence type="ECO:0000313" key="2">
    <source>
        <dbReference type="EMBL" id="MCP1258246.1"/>
    </source>
</evidence>
<dbReference type="PANTHER" id="PTHR37314">
    <property type="entry name" value="SLR0142 PROTEIN"/>
    <property type="match status" value="1"/>
</dbReference>
<keyword evidence="1" id="KW-0472">Membrane</keyword>
<dbReference type="EMBL" id="JAMYZZ010000008">
    <property type="protein sequence ID" value="MCP1258246.1"/>
    <property type="molecule type" value="Genomic_DNA"/>
</dbReference>
<feature type="transmembrane region" description="Helical" evidence="1">
    <location>
        <begin position="48"/>
        <end position="71"/>
    </location>
</feature>
<dbReference type="InterPro" id="IPR010699">
    <property type="entry name" value="DUF1275"/>
</dbReference>
<gene>
    <name evidence="2" type="ORF">NKW50_06540</name>
</gene>
<accession>A0ABT1EZ67</accession>
<keyword evidence="1" id="KW-1133">Transmembrane helix</keyword>
<feature type="transmembrane region" description="Helical" evidence="1">
    <location>
        <begin position="92"/>
        <end position="109"/>
    </location>
</feature>
<keyword evidence="1" id="KW-0812">Transmembrane</keyword>
<evidence type="ECO:0000313" key="3">
    <source>
        <dbReference type="Proteomes" id="UP001523528"/>
    </source>
</evidence>
<name>A0ABT1EZ67_9PROT</name>
<feature type="transmembrane region" description="Helical" evidence="1">
    <location>
        <begin position="203"/>
        <end position="229"/>
    </location>
</feature>
<proteinExistence type="predicted"/>
<feature type="transmembrane region" description="Helical" evidence="1">
    <location>
        <begin position="235"/>
        <end position="252"/>
    </location>
</feature>
<dbReference type="PANTHER" id="PTHR37314:SF4">
    <property type="entry name" value="UPF0700 TRANSMEMBRANE PROTEIN YOAK"/>
    <property type="match status" value="1"/>
</dbReference>
<dbReference type="Pfam" id="PF06912">
    <property type="entry name" value="DUF1275"/>
    <property type="match status" value="1"/>
</dbReference>
<sequence>MGHGSPHACAVYTVLRNGTVCTRPAPELTIPPHHARHPTPIPVSARRILVLGILAGHIDALSFAHLGGLFASAMTGNTTHHSAALAHADWHYAVLLACVLAIFFGTGFLASLARLWWGAANGIGLMVLLLLVVQAAQFGSHARLAELVLLPALMAIQGESIARFSGNAIQTVVITSNMLKCASALASAVALRCGACKAGAQPAGAIILPALSWIGFAGGAMLGALALLWHAPLPFLWPLPWLAILYIDMTPAKTRH</sequence>
<feature type="transmembrane region" description="Helical" evidence="1">
    <location>
        <begin position="115"/>
        <end position="132"/>
    </location>
</feature>
<dbReference type="Proteomes" id="UP001523528">
    <property type="component" value="Unassembled WGS sequence"/>
</dbReference>
<organism evidence="2 3">
    <name type="scientific">Acetobacter lambici</name>
    <dbReference type="NCBI Taxonomy" id="1332824"/>
    <lineage>
        <taxon>Bacteria</taxon>
        <taxon>Pseudomonadati</taxon>
        <taxon>Pseudomonadota</taxon>
        <taxon>Alphaproteobacteria</taxon>
        <taxon>Acetobacterales</taxon>
        <taxon>Acetobacteraceae</taxon>
        <taxon>Acetobacter</taxon>
    </lineage>
</organism>
<feature type="transmembrane region" description="Helical" evidence="1">
    <location>
        <begin position="168"/>
        <end position="191"/>
    </location>
</feature>
<dbReference type="RefSeq" id="WP_253543763.1">
    <property type="nucleotide sequence ID" value="NZ_JAMYZY010000009.1"/>
</dbReference>
<comment type="caution">
    <text evidence="2">The sequence shown here is derived from an EMBL/GenBank/DDBJ whole genome shotgun (WGS) entry which is preliminary data.</text>
</comment>
<protein>
    <submittedName>
        <fullName evidence="2">DUF1275 domain-containing protein</fullName>
    </submittedName>
</protein>
<evidence type="ECO:0000256" key="1">
    <source>
        <dbReference type="SAM" id="Phobius"/>
    </source>
</evidence>